<feature type="domain" description="VPS9" evidence="5">
    <location>
        <begin position="1521"/>
        <end position="1670"/>
    </location>
</feature>
<evidence type="ECO:0000256" key="2">
    <source>
        <dbReference type="ARBA" id="ARBA00022737"/>
    </source>
</evidence>
<feature type="repeat" description="RCC1" evidence="3">
    <location>
        <begin position="578"/>
        <end position="630"/>
    </location>
</feature>
<dbReference type="Pfam" id="PF02493">
    <property type="entry name" value="MORN"/>
    <property type="match status" value="7"/>
</dbReference>
<dbReference type="SUPFAM" id="SSF109993">
    <property type="entry name" value="VPS9 domain"/>
    <property type="match status" value="1"/>
</dbReference>
<dbReference type="InterPro" id="IPR003123">
    <property type="entry name" value="VPS9"/>
</dbReference>
<dbReference type="PANTHER" id="PTHR46089:SF2">
    <property type="entry name" value="ALSIN HOMOLOG"/>
    <property type="match status" value="1"/>
</dbReference>
<protein>
    <submittedName>
        <fullName evidence="6">Amyotrophic lateral sclerosis 2 protein</fullName>
    </submittedName>
</protein>
<dbReference type="Pfam" id="PF25383">
    <property type="entry name" value="PH_alsin"/>
    <property type="match status" value="1"/>
</dbReference>
<keyword evidence="1" id="KW-0344">Guanine-nucleotide releasing factor</keyword>
<dbReference type="Gene3D" id="2.20.110.10">
    <property type="entry name" value="Histone H3 K4-specific methyltransferase SET7/9 N-terminal domain"/>
    <property type="match status" value="3"/>
</dbReference>
<dbReference type="GO" id="GO:0005737">
    <property type="term" value="C:cytoplasm"/>
    <property type="evidence" value="ECO:0007669"/>
    <property type="project" value="TreeGrafter"/>
</dbReference>
<dbReference type="SUPFAM" id="SSF50985">
    <property type="entry name" value="RCC1/BLIP-II"/>
    <property type="match status" value="2"/>
</dbReference>
<dbReference type="GO" id="GO:0005085">
    <property type="term" value="F:guanyl-nucleotide exchange factor activity"/>
    <property type="evidence" value="ECO:0007669"/>
    <property type="project" value="UniProtKB-KW"/>
</dbReference>
<accession>A0A131YJF4</accession>
<evidence type="ECO:0000256" key="4">
    <source>
        <dbReference type="SAM" id="MobiDB-lite"/>
    </source>
</evidence>
<dbReference type="InterPro" id="IPR057248">
    <property type="entry name" value="Alsin-like_PH"/>
</dbReference>
<dbReference type="Gene3D" id="2.30.29.30">
    <property type="entry name" value="Pleckstrin-homology domain (PH domain)/Phosphotyrosine-binding domain (PTB)"/>
    <property type="match status" value="1"/>
</dbReference>
<dbReference type="PANTHER" id="PTHR46089">
    <property type="entry name" value="ALSIN HOMOLOG"/>
    <property type="match status" value="1"/>
</dbReference>
<name>A0A131YJF4_RHIAP</name>
<dbReference type="PROSITE" id="PS50012">
    <property type="entry name" value="RCC1_3"/>
    <property type="match status" value="5"/>
</dbReference>
<dbReference type="Pfam" id="PF02204">
    <property type="entry name" value="VPS9"/>
    <property type="match status" value="1"/>
</dbReference>
<feature type="region of interest" description="Disordered" evidence="4">
    <location>
        <begin position="486"/>
        <end position="513"/>
    </location>
</feature>
<dbReference type="SUPFAM" id="SSF50729">
    <property type="entry name" value="PH domain-like"/>
    <property type="match status" value="1"/>
</dbReference>
<feature type="repeat" description="RCC1" evidence="3">
    <location>
        <begin position="54"/>
        <end position="105"/>
    </location>
</feature>
<dbReference type="SMART" id="SM00698">
    <property type="entry name" value="MORN"/>
    <property type="match status" value="7"/>
</dbReference>
<evidence type="ECO:0000259" key="5">
    <source>
        <dbReference type="PROSITE" id="PS51205"/>
    </source>
</evidence>
<evidence type="ECO:0000256" key="1">
    <source>
        <dbReference type="ARBA" id="ARBA00022658"/>
    </source>
</evidence>
<dbReference type="InterPro" id="IPR051984">
    <property type="entry name" value="Alsin"/>
</dbReference>
<sequence>MGVIEETPDEDKSPEVQGVLWTCNSPLSSISIGKYTVTSLSFGIHHCLFLTDNGAVFAFGKNNFGQLGSGNTVEYSKVPYHVTGVKHTAKDIACGPNHSAALTIDGTVYMWGLNNQGQCGFLEDTVLSPRKVEVEEELGKCKDCGCTVIARALFISVSCGPVHTLALTNNHKVFAWGTGPQLGLNAATKSLPKRIDSLKERKVLSVACGATHSLAVTENIPPVADDSPVTCSSCEVKSATCPLGLPCIVPAPVPTQDETEALQLTEETADCAVAIIGNQGLVEGLNSQGTLAGSPSVYRDHLPSANLQVQGLPCHNDNGHNDKAQMLLISEPSVNADITNYAKETAVCTEKEKQEPNASKGQEAVHDEFEGIELRRGQLPVQRLRSASVPSKRTSSILNPEHAMEFLDRQLGHKPHSKARQSLAEDSVSEPSKGISSSTSSIAVKNMFSRVTSLFVDRLNFVSFAPQVSTAGSRSGSAESFELVEPDQISDTCRSEKTEGHLERPKSASRLSYDREVQLPKQNMITQVWSWGKGAYGQLGHGDDLDRMQPCLMKHLNDSGVLKVSAGHGHSLALTCSFSVFSWGLNDVSQLGHNPTAKCISTPKLVAMPRNDLVFDIAAGQSHSLFLADGGGSYPVMYGCGQHQCVSTPYGCQKSKKVFPVMALKKGGLVTGVFAGGPSSGCLINLKETDEVQALYEFGASERRCLSNLCAVQHKVFLHLVKDGNIIADIPDYACKPLKSIISTTEMLVSLLSANAYDLTLLLQSRHFSCALSIMEKKDTWIDVFWSYTKAVTDFTAVGGFASLSRMLVAKFKELESPLFSPNALSHFAKDIVGDTSRLSSQSILQQLFCLPLKRIGEYTRLFSRLLASVDQHTQLWSNLQSCLNDWLALYDISAKEMKLAESTKSFWDTVNQKLADVYRVPECRMLRDSKSYPLQLVSAGRFATHHFVLFHDKFVHSHFGGFQNYSLELAWVEADTKSETVFAITTPEETLAFSCPVPSEKTEWVCCLNQAIRNLLNSDKRDNPVQSLKSGHLDKRLTPPMIRHASYVFTKLPVYKDATYKGSWLKGQLHGFGKLTWPDGRKYTGRFKNNLQHGEGEYIVPGNGGDTVFRGTWKNGKLHGLGSARYPNGNLYEGFFKDGLRDGHGILKEGRFLSSSSIYIGQWLQNKRHGYGVLDNEKEGEKYMGMWQDDCRHGNGIMVTLDDIYYEGNFVNNNLSGYGTMMFQDNTVFKGELGAGGSLNGKGVLSLSNGDTIQGSFCGVWSEGIKISGIYQKAVADEQCSSDVDSLIHRDNKVSFSMSVPASDKWRDIFDHCRDMLGIQGVSDAQDNKHAWDAIAIAISNRKRQSHVKKQGKPCCEENLDYLERIPQTSKKHGSLTLERYVEIKDYLTSAFDCVHHPLGYLLDGLVGVFRLTYCGIGVHPRLLVHAVEEVRSFCQRLYELVRILFPDLPQADKPLVLTSLGNVECPDDFLDGAGECITPNTLIQPVLLPRLYPSLSTLYALNNEQEDRHYWERLLKWNKQSDLALMTFLGVDEKFMSLKFHDNIFTIERNLQRMSSIKDECFTNAIEALQHISTAFTAFDKLQAIRQTFEEINKEVQKGLGDFLWNMDDLFPVFQYVVVRARIRNLGSEINFVDDLMERHFQNGELGIMFTTVKACYFQIRTEKLIQA</sequence>
<evidence type="ECO:0000313" key="6">
    <source>
        <dbReference type="EMBL" id="JAP79423.1"/>
    </source>
</evidence>
<dbReference type="InterPro" id="IPR059093">
    <property type="entry name" value="HA_Alsin"/>
</dbReference>
<dbReference type="Pfam" id="PF26202">
    <property type="entry name" value="HA_Alsin"/>
    <property type="match status" value="1"/>
</dbReference>
<dbReference type="InterPro" id="IPR003409">
    <property type="entry name" value="MORN"/>
</dbReference>
<dbReference type="Pfam" id="PF00415">
    <property type="entry name" value="RCC1"/>
    <property type="match status" value="5"/>
</dbReference>
<dbReference type="SUPFAM" id="SSF82185">
    <property type="entry name" value="Histone H3 K4-specific methyltransferase SET7/9 N-terminal domain"/>
    <property type="match status" value="2"/>
</dbReference>
<reference evidence="6" key="1">
    <citation type="journal article" date="2016" name="Ticks Tick Borne Dis.">
        <title>De novo assembly and annotation of the salivary gland transcriptome of Rhipicephalus appendiculatus male and female ticks during blood feeding.</title>
        <authorList>
            <person name="de Castro M.H."/>
            <person name="de Klerk D."/>
            <person name="Pienaar R."/>
            <person name="Latif A.A."/>
            <person name="Rees D.J."/>
            <person name="Mans B.J."/>
        </authorList>
    </citation>
    <scope>NUCLEOTIDE SEQUENCE</scope>
    <source>
        <tissue evidence="6">Salivary glands</tissue>
    </source>
</reference>
<feature type="region of interest" description="Disordered" evidence="4">
    <location>
        <begin position="413"/>
        <end position="436"/>
    </location>
</feature>
<feature type="repeat" description="RCC1" evidence="3">
    <location>
        <begin position="106"/>
        <end position="170"/>
    </location>
</feature>
<dbReference type="PROSITE" id="PS51205">
    <property type="entry name" value="VPS9"/>
    <property type="match status" value="1"/>
</dbReference>
<dbReference type="Gene3D" id="2.130.10.30">
    <property type="entry name" value="Regulator of chromosome condensation 1/beta-lactamase-inhibitor protein II"/>
    <property type="match status" value="2"/>
</dbReference>
<dbReference type="GO" id="GO:0016197">
    <property type="term" value="P:endosomal transport"/>
    <property type="evidence" value="ECO:0007669"/>
    <property type="project" value="TreeGrafter"/>
</dbReference>
<feature type="compositionally biased region" description="Basic and acidic residues" evidence="4">
    <location>
        <begin position="493"/>
        <end position="513"/>
    </location>
</feature>
<evidence type="ECO:0000256" key="3">
    <source>
        <dbReference type="PROSITE-ProRule" id="PRU00235"/>
    </source>
</evidence>
<dbReference type="PROSITE" id="PS00626">
    <property type="entry name" value="RCC1_2"/>
    <property type="match status" value="2"/>
</dbReference>
<dbReference type="GO" id="GO:0031267">
    <property type="term" value="F:small GTPase binding"/>
    <property type="evidence" value="ECO:0007669"/>
    <property type="project" value="TreeGrafter"/>
</dbReference>
<keyword evidence="2" id="KW-0677">Repeat</keyword>
<feature type="repeat" description="RCC1" evidence="3">
    <location>
        <begin position="171"/>
        <end position="219"/>
    </location>
</feature>
<dbReference type="PRINTS" id="PR00633">
    <property type="entry name" value="RCCNDNSATION"/>
</dbReference>
<dbReference type="EMBL" id="GEDV01009134">
    <property type="protein sequence ID" value="JAP79423.1"/>
    <property type="molecule type" value="Transcribed_RNA"/>
</dbReference>
<proteinExistence type="predicted"/>
<dbReference type="InterPro" id="IPR037191">
    <property type="entry name" value="VPS9_dom_sf"/>
</dbReference>
<dbReference type="InterPro" id="IPR011993">
    <property type="entry name" value="PH-like_dom_sf"/>
</dbReference>
<dbReference type="Gene3D" id="1.20.1050.80">
    <property type="entry name" value="VPS9 domain"/>
    <property type="match status" value="1"/>
</dbReference>
<organism evidence="6">
    <name type="scientific">Rhipicephalus appendiculatus</name>
    <name type="common">Brown ear tick</name>
    <dbReference type="NCBI Taxonomy" id="34631"/>
    <lineage>
        <taxon>Eukaryota</taxon>
        <taxon>Metazoa</taxon>
        <taxon>Ecdysozoa</taxon>
        <taxon>Arthropoda</taxon>
        <taxon>Chelicerata</taxon>
        <taxon>Arachnida</taxon>
        <taxon>Acari</taxon>
        <taxon>Parasitiformes</taxon>
        <taxon>Ixodida</taxon>
        <taxon>Ixodoidea</taxon>
        <taxon>Ixodidae</taxon>
        <taxon>Rhipicephalinae</taxon>
        <taxon>Rhipicephalus</taxon>
        <taxon>Rhipicephalus</taxon>
    </lineage>
</organism>
<dbReference type="Pfam" id="PF25389">
    <property type="entry name" value="DH_ALS2"/>
    <property type="match status" value="1"/>
</dbReference>
<feature type="repeat" description="RCC1" evidence="3">
    <location>
        <begin position="526"/>
        <end position="577"/>
    </location>
</feature>
<dbReference type="InterPro" id="IPR009091">
    <property type="entry name" value="RCC1/BLIP-II"/>
</dbReference>
<dbReference type="InterPro" id="IPR000408">
    <property type="entry name" value="Reg_chr_condens"/>
</dbReference>